<dbReference type="Gene3D" id="3.40.630.30">
    <property type="match status" value="1"/>
</dbReference>
<dbReference type="OrthoDB" id="428854at2759"/>
<proteinExistence type="predicted"/>
<dbReference type="InterPro" id="IPR016181">
    <property type="entry name" value="Acyl_CoA_acyltransferase"/>
</dbReference>
<dbReference type="GO" id="GO:0000785">
    <property type="term" value="C:chromatin"/>
    <property type="evidence" value="ECO:0007669"/>
    <property type="project" value="TreeGrafter"/>
</dbReference>
<evidence type="ECO:0000259" key="1">
    <source>
        <dbReference type="Pfam" id="PF13880"/>
    </source>
</evidence>
<dbReference type="InterPro" id="IPR028009">
    <property type="entry name" value="ESCO_Acetyltransf_dom"/>
</dbReference>
<dbReference type="Proteomes" id="UP000276834">
    <property type="component" value="Unassembled WGS sequence"/>
</dbReference>
<dbReference type="GO" id="GO:0007064">
    <property type="term" value="P:mitotic sister chromatid cohesion"/>
    <property type="evidence" value="ECO:0007669"/>
    <property type="project" value="TreeGrafter"/>
</dbReference>
<dbReference type="CDD" id="cd04301">
    <property type="entry name" value="NAT_SF"/>
    <property type="match status" value="1"/>
</dbReference>
<sequence>MLFAPGIPEDRLQHLRHHRRLRQALTHPGWKQERVVAEFWDGKILLILPDDPKFALRKAEEVLSVVDAELGFPEQCRHSGDHSRDRSHVYLFVSPGGRVLGCLAAHRIRQAFRVLPEPGPAALRDSGNSGNCGNWQFPRAWRCSARPEPAVCGISRVWVLRAQRRRGIGRRMLDALRWEIRE</sequence>
<evidence type="ECO:0000313" key="2">
    <source>
        <dbReference type="EMBL" id="RLV84255.1"/>
    </source>
</evidence>
<dbReference type="Pfam" id="PF13880">
    <property type="entry name" value="Acetyltransf_13"/>
    <property type="match status" value="1"/>
</dbReference>
<organism evidence="2 3">
    <name type="scientific">Chloebia gouldiae</name>
    <name type="common">Gouldian finch</name>
    <name type="synonym">Erythrura gouldiae</name>
    <dbReference type="NCBI Taxonomy" id="44316"/>
    <lineage>
        <taxon>Eukaryota</taxon>
        <taxon>Metazoa</taxon>
        <taxon>Chordata</taxon>
        <taxon>Craniata</taxon>
        <taxon>Vertebrata</taxon>
        <taxon>Euteleostomi</taxon>
        <taxon>Archelosauria</taxon>
        <taxon>Archosauria</taxon>
        <taxon>Dinosauria</taxon>
        <taxon>Saurischia</taxon>
        <taxon>Theropoda</taxon>
        <taxon>Coelurosauria</taxon>
        <taxon>Aves</taxon>
        <taxon>Neognathae</taxon>
        <taxon>Neoaves</taxon>
        <taxon>Telluraves</taxon>
        <taxon>Australaves</taxon>
        <taxon>Passeriformes</taxon>
        <taxon>Passeroidea</taxon>
        <taxon>Passeridae</taxon>
        <taxon>Chloebia</taxon>
    </lineage>
</organism>
<keyword evidence="3" id="KW-1185">Reference proteome</keyword>
<comment type="caution">
    <text evidence="2">The sequence shown here is derived from an EMBL/GenBank/DDBJ whole genome shotgun (WGS) entry which is preliminary data.</text>
</comment>
<evidence type="ECO:0000313" key="3">
    <source>
        <dbReference type="Proteomes" id="UP000276834"/>
    </source>
</evidence>
<accession>A0A3L8RST7</accession>
<dbReference type="PANTHER" id="PTHR45884">
    <property type="entry name" value="N-ACETYLTRANSFERASE ECO"/>
    <property type="match status" value="1"/>
</dbReference>
<name>A0A3L8RST7_CHLGU</name>
<dbReference type="STRING" id="44316.ENSEGOP00005017091"/>
<dbReference type="GO" id="GO:0061733">
    <property type="term" value="F:protein-lysine-acetyltransferase activity"/>
    <property type="evidence" value="ECO:0007669"/>
    <property type="project" value="TreeGrafter"/>
</dbReference>
<feature type="domain" description="N-acetyltransferase ESCO acetyl-transferase" evidence="1">
    <location>
        <begin position="148"/>
        <end position="177"/>
    </location>
</feature>
<dbReference type="PANTHER" id="PTHR45884:SF2">
    <property type="entry name" value="N-ACETYLTRANSFERASE ECO"/>
    <property type="match status" value="1"/>
</dbReference>
<dbReference type="SUPFAM" id="SSF55729">
    <property type="entry name" value="Acyl-CoA N-acyltransferases (Nat)"/>
    <property type="match status" value="1"/>
</dbReference>
<dbReference type="GO" id="GO:0005634">
    <property type="term" value="C:nucleus"/>
    <property type="evidence" value="ECO:0007669"/>
    <property type="project" value="TreeGrafter"/>
</dbReference>
<dbReference type="AlphaFoldDB" id="A0A3L8RST7"/>
<dbReference type="EMBL" id="QUSF01000285">
    <property type="protein sequence ID" value="RLV84255.1"/>
    <property type="molecule type" value="Genomic_DNA"/>
</dbReference>
<reference evidence="2 3" key="1">
    <citation type="journal article" date="2018" name="Proc. R. Soc. B">
        <title>A non-coding region near Follistatin controls head colour polymorphism in the Gouldian finch.</title>
        <authorList>
            <person name="Toomey M.B."/>
            <person name="Marques C.I."/>
            <person name="Andrade P."/>
            <person name="Araujo P.M."/>
            <person name="Sabatino S."/>
            <person name="Gazda M.A."/>
            <person name="Afonso S."/>
            <person name="Lopes R.J."/>
            <person name="Corbo J.C."/>
            <person name="Carneiro M."/>
        </authorList>
    </citation>
    <scope>NUCLEOTIDE SEQUENCE [LARGE SCALE GENOMIC DNA]</scope>
    <source>
        <strain evidence="2">Red01</strain>
        <tissue evidence="2">Muscle</tissue>
    </source>
</reference>
<gene>
    <name evidence="2" type="ORF">DV515_00016302</name>
</gene>
<protein>
    <recommendedName>
        <fullName evidence="1">N-acetyltransferase ESCO acetyl-transferase domain-containing protein</fullName>
    </recommendedName>
</protein>